<evidence type="ECO:0000256" key="2">
    <source>
        <dbReference type="SAM" id="SignalP"/>
    </source>
</evidence>
<feature type="chain" id="PRO_5022077398" description="TNFR-Cys domain-containing protein" evidence="2">
    <location>
        <begin position="18"/>
        <end position="226"/>
    </location>
</feature>
<organism evidence="3 4">
    <name type="scientific">Bremerella volcania</name>
    <dbReference type="NCBI Taxonomy" id="2527984"/>
    <lineage>
        <taxon>Bacteria</taxon>
        <taxon>Pseudomonadati</taxon>
        <taxon>Planctomycetota</taxon>
        <taxon>Planctomycetia</taxon>
        <taxon>Pirellulales</taxon>
        <taxon>Pirellulaceae</taxon>
        <taxon>Bremerella</taxon>
    </lineage>
</organism>
<dbReference type="KEGG" id="bvo:Pan97_34400"/>
<dbReference type="EMBL" id="CP036289">
    <property type="protein sequence ID" value="QDU76391.1"/>
    <property type="molecule type" value="Genomic_DNA"/>
</dbReference>
<proteinExistence type="predicted"/>
<dbReference type="PROSITE" id="PS51257">
    <property type="entry name" value="PROKAR_LIPOPROTEIN"/>
    <property type="match status" value="1"/>
</dbReference>
<evidence type="ECO:0000256" key="1">
    <source>
        <dbReference type="SAM" id="MobiDB-lite"/>
    </source>
</evidence>
<reference evidence="4" key="1">
    <citation type="submission" date="2019-02" db="EMBL/GenBank/DDBJ databases">
        <title>Deep-cultivation of Planctomycetes and their phenomic and genomic characterization uncovers novel biology.</title>
        <authorList>
            <person name="Wiegand S."/>
            <person name="Jogler M."/>
            <person name="Boedeker C."/>
            <person name="Pinto D."/>
            <person name="Vollmers J."/>
            <person name="Rivas-Marin E."/>
            <person name="Kohn T."/>
            <person name="Peeters S.H."/>
            <person name="Heuer A."/>
            <person name="Rast P."/>
            <person name="Oberbeckmann S."/>
            <person name="Bunk B."/>
            <person name="Jeske O."/>
            <person name="Meyerdierks A."/>
            <person name="Storesund J.E."/>
            <person name="Kallscheuer N."/>
            <person name="Luecker S."/>
            <person name="Lage O.M."/>
            <person name="Pohl T."/>
            <person name="Merkel B.J."/>
            <person name="Hornburger P."/>
            <person name="Mueller R.-W."/>
            <person name="Bruemmer F."/>
            <person name="Labrenz M."/>
            <person name="Spormann A.M."/>
            <person name="Op den Camp H."/>
            <person name="Overmann J."/>
            <person name="Amann R."/>
            <person name="Jetten M.S.M."/>
            <person name="Mascher T."/>
            <person name="Medema M.H."/>
            <person name="Devos D.P."/>
            <person name="Kaster A.-K."/>
            <person name="Ovreas L."/>
            <person name="Rohde M."/>
            <person name="Galperin M.Y."/>
            <person name="Jogler C."/>
        </authorList>
    </citation>
    <scope>NUCLEOTIDE SEQUENCE [LARGE SCALE GENOMIC DNA]</scope>
    <source>
        <strain evidence="4">Pan97</strain>
    </source>
</reference>
<evidence type="ECO:0000313" key="4">
    <source>
        <dbReference type="Proteomes" id="UP000318626"/>
    </source>
</evidence>
<feature type="compositionally biased region" description="Polar residues" evidence="1">
    <location>
        <begin position="206"/>
        <end position="215"/>
    </location>
</feature>
<keyword evidence="4" id="KW-1185">Reference proteome</keyword>
<evidence type="ECO:0008006" key="5">
    <source>
        <dbReference type="Google" id="ProtNLM"/>
    </source>
</evidence>
<dbReference type="Proteomes" id="UP000318626">
    <property type="component" value="Chromosome"/>
</dbReference>
<keyword evidence="2" id="KW-0732">Signal</keyword>
<feature type="signal peptide" evidence="2">
    <location>
        <begin position="1"/>
        <end position="17"/>
    </location>
</feature>
<gene>
    <name evidence="3" type="ORF">Pan97_34400</name>
</gene>
<evidence type="ECO:0000313" key="3">
    <source>
        <dbReference type="EMBL" id="QDU76391.1"/>
    </source>
</evidence>
<protein>
    <recommendedName>
        <fullName evidence="5">TNFR-Cys domain-containing protein</fullName>
    </recommendedName>
</protein>
<name>A0A518CAZ8_9BACT</name>
<sequence precursor="true">MMSRHLIPCLFTAVLLAAVGCRTVPSCNSCHMGQVAPNSSCACDDCGATCGSSCGCASTCGKSCGPNYEVCLPKPPFAEIRQHLRNNLTCTAGCSDEVYWGEWISDPPKCDPCDCFGHYVGPVGGRCRPGIIGIRRGDDCCSSMCDQGIPCNSCACQAKAQIVSYEQMLPGESTILYDSESSMPYSTPTPASPSDQMTYEMNAGTMQSYPTSTTGRHPHNLGRGSM</sequence>
<dbReference type="AlphaFoldDB" id="A0A518CAZ8"/>
<feature type="region of interest" description="Disordered" evidence="1">
    <location>
        <begin position="206"/>
        <end position="226"/>
    </location>
</feature>
<accession>A0A518CAZ8</accession>